<keyword evidence="4" id="KW-0325">Glycoprotein</keyword>
<feature type="domain" description="SRCR" evidence="6">
    <location>
        <begin position="212"/>
        <end position="312"/>
    </location>
</feature>
<dbReference type="Ensembl" id="ENSPFOT00000022370.1">
    <property type="protein sequence ID" value="ENSPFOP00000028098.1"/>
    <property type="gene ID" value="ENSPFOG00000023216.1"/>
</dbReference>
<dbReference type="STRING" id="48698.ENSPFOP00000028098"/>
<feature type="disulfide bond" evidence="5">
    <location>
        <begin position="281"/>
        <end position="291"/>
    </location>
</feature>
<evidence type="ECO:0000313" key="7">
    <source>
        <dbReference type="Ensembl" id="ENSPFOP00000028098.1"/>
    </source>
</evidence>
<dbReference type="SUPFAM" id="SSF56487">
    <property type="entry name" value="SRCR-like"/>
    <property type="match status" value="2"/>
</dbReference>
<evidence type="ECO:0000256" key="3">
    <source>
        <dbReference type="ARBA" id="ARBA00023157"/>
    </source>
</evidence>
<dbReference type="PANTHER" id="PTHR48071:SF22">
    <property type="entry name" value="DELETED IN MALIGNANT BRAIN TUMORS 1 PROTEIN-LIKE"/>
    <property type="match status" value="1"/>
</dbReference>
<dbReference type="InterPro" id="IPR001190">
    <property type="entry name" value="SRCR"/>
</dbReference>
<feature type="domain" description="SRCR" evidence="6">
    <location>
        <begin position="1"/>
        <end position="101"/>
    </location>
</feature>
<evidence type="ECO:0000313" key="8">
    <source>
        <dbReference type="Proteomes" id="UP000028760"/>
    </source>
</evidence>
<dbReference type="EMBL" id="AYCK01007198">
    <property type="status" value="NOT_ANNOTATED_CDS"/>
    <property type="molecule type" value="Genomic_DNA"/>
</dbReference>
<keyword evidence="2" id="KW-0677">Repeat</keyword>
<feature type="disulfide bond" evidence="5">
    <location>
        <begin position="70"/>
        <end position="80"/>
    </location>
</feature>
<dbReference type="eggNOG" id="ENOG502QU9F">
    <property type="taxonomic scope" value="Eukaryota"/>
</dbReference>
<evidence type="ECO:0000256" key="5">
    <source>
        <dbReference type="PROSITE-ProRule" id="PRU00196"/>
    </source>
</evidence>
<keyword evidence="1" id="KW-0732">Signal</keyword>
<evidence type="ECO:0000256" key="4">
    <source>
        <dbReference type="ARBA" id="ARBA00023180"/>
    </source>
</evidence>
<sequence length="312" mass="33777">VRVMNGNSSCQGRVEVLYKTIWGTVCDDDWDMPNANVVCRALGCGPAIAAKTQAFFGYGSGPILLDNVECTGTESDLSQCFHLGWGQHNCGHHEDAGVICARKTSSFLGFLSRYVKVHISPSTQSFLPALLSCPPVLHDCSSLRKELLHPSGSLHHNVKGNPRGKQFSIIDLCKSFSAFLFSSPTVGPLVFNPNRTTSAANLNRLYRTVGALRLVDGQHRCEGRVELYLNSTWGTVCDDAWDLPDARVVCRLVGCGEATHAWGEAHFGPGTGTILLDNLKCSGTEASLQQCSHISWNVHNCNHSEDAGVTCS</sequence>
<dbReference type="InterPro" id="IPR036772">
    <property type="entry name" value="SRCR-like_dom_sf"/>
</dbReference>
<dbReference type="FunFam" id="3.10.250.10:FF:000006">
    <property type="entry name" value="neurotrypsin isoform X2"/>
    <property type="match status" value="1"/>
</dbReference>
<dbReference type="Pfam" id="PF00530">
    <property type="entry name" value="SRCR"/>
    <property type="match status" value="2"/>
</dbReference>
<proteinExistence type="predicted"/>
<dbReference type="GeneTree" id="ENSGT00950000183145"/>
<dbReference type="PANTHER" id="PTHR48071">
    <property type="entry name" value="SRCR DOMAIN-CONTAINING PROTEIN"/>
    <property type="match status" value="1"/>
</dbReference>
<evidence type="ECO:0000256" key="2">
    <source>
        <dbReference type="ARBA" id="ARBA00022737"/>
    </source>
</evidence>
<dbReference type="PROSITE" id="PS50287">
    <property type="entry name" value="SRCR_2"/>
    <property type="match status" value="2"/>
</dbReference>
<name>A0A096M9K7_POEFO</name>
<dbReference type="GO" id="GO:0016020">
    <property type="term" value="C:membrane"/>
    <property type="evidence" value="ECO:0007669"/>
    <property type="project" value="InterPro"/>
</dbReference>
<reference evidence="8" key="1">
    <citation type="submission" date="2013-10" db="EMBL/GenBank/DDBJ databases">
        <authorList>
            <person name="Schartl M."/>
            <person name="Warren W."/>
        </authorList>
    </citation>
    <scope>NUCLEOTIDE SEQUENCE [LARGE SCALE GENOMIC DNA]</scope>
    <source>
        <strain evidence="8">female</strain>
    </source>
</reference>
<reference evidence="7" key="2">
    <citation type="submission" date="2025-08" db="UniProtKB">
        <authorList>
            <consortium name="Ensembl"/>
        </authorList>
    </citation>
    <scope>IDENTIFICATION</scope>
</reference>
<feature type="disulfide bond" evidence="5">
    <location>
        <begin position="26"/>
        <end position="90"/>
    </location>
</feature>
<reference evidence="7" key="3">
    <citation type="submission" date="2025-09" db="UniProtKB">
        <authorList>
            <consortium name="Ensembl"/>
        </authorList>
    </citation>
    <scope>IDENTIFICATION</scope>
</reference>
<dbReference type="Gene3D" id="3.10.250.10">
    <property type="entry name" value="SRCR-like domain"/>
    <property type="match status" value="2"/>
</dbReference>
<dbReference type="OMA" id="HYWSMKN"/>
<dbReference type="FunFam" id="3.10.250.10:FF:000003">
    <property type="entry name" value="Deleted in malignant brain tumors 1"/>
    <property type="match status" value="1"/>
</dbReference>
<dbReference type="PRINTS" id="PR00258">
    <property type="entry name" value="SPERACTRCPTR"/>
</dbReference>
<evidence type="ECO:0000256" key="1">
    <source>
        <dbReference type="ARBA" id="ARBA00022729"/>
    </source>
</evidence>
<evidence type="ECO:0000259" key="6">
    <source>
        <dbReference type="PROSITE" id="PS50287"/>
    </source>
</evidence>
<organism evidence="7 8">
    <name type="scientific">Poecilia formosa</name>
    <name type="common">Amazon molly</name>
    <name type="synonym">Limia formosa</name>
    <dbReference type="NCBI Taxonomy" id="48698"/>
    <lineage>
        <taxon>Eukaryota</taxon>
        <taxon>Metazoa</taxon>
        <taxon>Chordata</taxon>
        <taxon>Craniata</taxon>
        <taxon>Vertebrata</taxon>
        <taxon>Euteleostomi</taxon>
        <taxon>Actinopterygii</taxon>
        <taxon>Neopterygii</taxon>
        <taxon>Teleostei</taxon>
        <taxon>Neoteleostei</taxon>
        <taxon>Acanthomorphata</taxon>
        <taxon>Ovalentaria</taxon>
        <taxon>Atherinomorphae</taxon>
        <taxon>Cyprinodontiformes</taxon>
        <taxon>Poeciliidae</taxon>
        <taxon>Poeciliinae</taxon>
        <taxon>Poecilia</taxon>
    </lineage>
</organism>
<feature type="disulfide bond" evidence="5">
    <location>
        <begin position="237"/>
        <end position="301"/>
    </location>
</feature>
<dbReference type="SMART" id="SM00202">
    <property type="entry name" value="SR"/>
    <property type="match status" value="2"/>
</dbReference>
<feature type="disulfide bond" evidence="5">
    <location>
        <begin position="39"/>
        <end position="100"/>
    </location>
</feature>
<dbReference type="AlphaFoldDB" id="A0A096M9K7"/>
<dbReference type="PROSITE" id="PS00420">
    <property type="entry name" value="SRCR_1"/>
    <property type="match status" value="2"/>
</dbReference>
<feature type="disulfide bond" evidence="5">
    <location>
        <begin position="250"/>
        <end position="311"/>
    </location>
</feature>
<keyword evidence="3 5" id="KW-1015">Disulfide bond</keyword>
<accession>A0A096M9K7</accession>
<keyword evidence="8" id="KW-1185">Reference proteome</keyword>
<protein>
    <recommendedName>
        <fullName evidence="6">SRCR domain-containing protein</fullName>
    </recommendedName>
</protein>
<dbReference type="Proteomes" id="UP000028760">
    <property type="component" value="Unassembled WGS sequence"/>
</dbReference>